<feature type="signal peptide" evidence="1">
    <location>
        <begin position="1"/>
        <end position="23"/>
    </location>
</feature>
<evidence type="ECO:0000313" key="3">
    <source>
        <dbReference type="Proteomes" id="UP000703295"/>
    </source>
</evidence>
<reference evidence="2 3" key="1">
    <citation type="journal article" date="2021" name="Sci. Rep.">
        <title>The distribution of antibiotic resistance genes in chicken gut microbiota commensals.</title>
        <authorList>
            <person name="Juricova H."/>
            <person name="Matiasovicova J."/>
            <person name="Kubasova T."/>
            <person name="Cejkova D."/>
            <person name="Rychlik I."/>
        </authorList>
    </citation>
    <scope>NUCLEOTIDE SEQUENCE [LARGE SCALE GENOMIC DNA]</scope>
    <source>
        <strain evidence="2 3">An801</strain>
    </source>
</reference>
<organism evidence="2 3">
    <name type="scientific">Bacteroides mediterraneensis</name>
    <dbReference type="NCBI Taxonomy" id="1841856"/>
    <lineage>
        <taxon>Bacteria</taxon>
        <taxon>Pseudomonadati</taxon>
        <taxon>Bacteroidota</taxon>
        <taxon>Bacteroidia</taxon>
        <taxon>Bacteroidales</taxon>
        <taxon>Bacteroidaceae</taxon>
        <taxon>Bacteroides</taxon>
    </lineage>
</organism>
<dbReference type="Gene3D" id="2.60.40.2620">
    <property type="entry name" value="Fimbrillin-like"/>
    <property type="match status" value="1"/>
</dbReference>
<dbReference type="CDD" id="cd13121">
    <property type="entry name" value="BF2867_like_C"/>
    <property type="match status" value="1"/>
</dbReference>
<feature type="chain" id="PRO_5046857389" evidence="1">
    <location>
        <begin position="24"/>
        <end position="291"/>
    </location>
</feature>
<dbReference type="EMBL" id="JACJJW010000050">
    <property type="protein sequence ID" value="MBM6759645.1"/>
    <property type="molecule type" value="Genomic_DNA"/>
</dbReference>
<evidence type="ECO:0000313" key="2">
    <source>
        <dbReference type="EMBL" id="MBM6759645.1"/>
    </source>
</evidence>
<dbReference type="CDD" id="cd13120">
    <property type="entry name" value="BF2867_like_N"/>
    <property type="match status" value="1"/>
</dbReference>
<proteinExistence type="predicted"/>
<sequence length="291" mass="31057">MKKNCFYVLMAAAWMAVSCTSNEIPTQSSSDQAITIVASVSSQSRTPQLNPDGSGSFEKGDVMTLCIAETESDKVPMDYAYQKDVVTWGGLNLSENISRVNLAACYPKQTVAQDGTFTFDVLTASEKDLLLAPVQTVQVGTANTVNLNFAHALHRLDLTFTPGNGYSAEDLQNLSCALTAKNQCVVDAFKGEIKEVKAETGKNTVTGNTASFYMIPQATSGITLDIAVGGQNRTLVLSDLLQQLSKPQEELKGGAKCEITLKVNRDGIVVEGGSIGAWEDQVIVEGDLTIG</sequence>
<dbReference type="InterPro" id="IPR025049">
    <property type="entry name" value="Mfa-like_1"/>
</dbReference>
<dbReference type="RefSeq" id="WP_204477016.1">
    <property type="nucleotide sequence ID" value="NZ_JACJJW010000050.1"/>
</dbReference>
<name>A0ABS2EZG0_9BACE</name>
<gene>
    <name evidence="2" type="ORF">H6A31_13305</name>
</gene>
<dbReference type="InterPro" id="IPR042278">
    <property type="entry name" value="Mfa-like_1_N"/>
</dbReference>
<dbReference type="PROSITE" id="PS51257">
    <property type="entry name" value="PROKAR_LIPOPROTEIN"/>
    <property type="match status" value="1"/>
</dbReference>
<dbReference type="Proteomes" id="UP000703295">
    <property type="component" value="Unassembled WGS sequence"/>
</dbReference>
<keyword evidence="3" id="KW-1185">Reference proteome</keyword>
<protein>
    <submittedName>
        <fullName evidence="2">Fimbrillin family protein</fullName>
    </submittedName>
</protein>
<comment type="caution">
    <text evidence="2">The sequence shown here is derived from an EMBL/GenBank/DDBJ whole genome shotgun (WGS) entry which is preliminary data.</text>
</comment>
<evidence type="ECO:0000256" key="1">
    <source>
        <dbReference type="SAM" id="SignalP"/>
    </source>
</evidence>
<dbReference type="Gene3D" id="2.60.40.2630">
    <property type="match status" value="1"/>
</dbReference>
<accession>A0ABS2EZG0</accession>
<keyword evidence="1" id="KW-0732">Signal</keyword>
<dbReference type="Pfam" id="PF13149">
    <property type="entry name" value="Mfa_like_1"/>
    <property type="match status" value="1"/>
</dbReference>